<reference evidence="3 4" key="2">
    <citation type="journal article" date="2021" name="Curr. Genet.">
        <title>Genetic response to nitrogen starvation in the aggressive Eucalyptus foliar pathogen Teratosphaeria destructans.</title>
        <authorList>
            <person name="Havenga M."/>
            <person name="Wingfield B.D."/>
            <person name="Wingfield M.J."/>
            <person name="Dreyer L.L."/>
            <person name="Roets F."/>
            <person name="Aylward J."/>
        </authorList>
    </citation>
    <scope>NUCLEOTIDE SEQUENCE [LARGE SCALE GENOMIC DNA]</scope>
    <source>
        <strain evidence="3">CMW44962</strain>
    </source>
</reference>
<sequence length="589" mass="65116">MGSYSRKEPEAATHEISSKTKDPERSFKEAVRHTTITLWIWELLSLLVSATCIGAITILLAHFDNKPLPAWGYGLTLNGIISILSGVAKASLVLPVAETISQLKWHWFWDRQRPIMDFERYDSASRGPWGSLVMLCNVRRWSLGALGAAITIATLAVEPCLQQLPAYPSRMVVSGTAAAARSVEYVDATNDMLGDSLKAAVYSGIFSGNGTSYTASCPTGNCTYPTHNTLGMCSACEDISPLLYSNGAGWGFSSNQNDQYFYQFDARSSRQLLLMRSWIEHDSAFPMVFTGAKNHTVLNLDLMYWSTRTYSESSPPPSASFECILYFCVKEQSAATINGQYVETTMSTWPAPNQTLPENEPYAYDNSEIQHMNETEIRKLRNYTLTPPGSDETFVVDHYTLTVLRIWMRNQLEGTSWWGGEDDSDNLPSGQDIPQAFYNALHKLDGVGGNKTIGGYVIQKNPGPGALLEQLADSMTAHMRQIANSTHAAIGTATSAQTFVQARWGWAILPITMLFMTVAYMALAVTVCSRAGMPVWKSSSLAVLLHGVDEGTAAVMSAERLPKMEANASQHDMIMHRRSKRRRLESVKK</sequence>
<feature type="region of interest" description="Disordered" evidence="1">
    <location>
        <begin position="1"/>
        <end position="24"/>
    </location>
</feature>
<evidence type="ECO:0000256" key="2">
    <source>
        <dbReference type="SAM" id="Phobius"/>
    </source>
</evidence>
<organism evidence="3 4">
    <name type="scientific">Teratosphaeria destructans</name>
    <dbReference type="NCBI Taxonomy" id="418781"/>
    <lineage>
        <taxon>Eukaryota</taxon>
        <taxon>Fungi</taxon>
        <taxon>Dikarya</taxon>
        <taxon>Ascomycota</taxon>
        <taxon>Pezizomycotina</taxon>
        <taxon>Dothideomycetes</taxon>
        <taxon>Dothideomycetidae</taxon>
        <taxon>Mycosphaerellales</taxon>
        <taxon>Teratosphaeriaceae</taxon>
        <taxon>Teratosphaeria</taxon>
    </lineage>
</organism>
<evidence type="ECO:0000256" key="1">
    <source>
        <dbReference type="SAM" id="MobiDB-lite"/>
    </source>
</evidence>
<dbReference type="AlphaFoldDB" id="A0A9W7SRS3"/>
<name>A0A9W7SRS3_9PEZI</name>
<feature type="transmembrane region" description="Helical" evidence="2">
    <location>
        <begin position="73"/>
        <end position="94"/>
    </location>
</feature>
<feature type="transmembrane region" description="Helical" evidence="2">
    <location>
        <begin position="38"/>
        <end position="61"/>
    </location>
</feature>
<dbReference type="EMBL" id="RIBY02001879">
    <property type="protein sequence ID" value="KAH9827418.1"/>
    <property type="molecule type" value="Genomic_DNA"/>
</dbReference>
<dbReference type="InterPro" id="IPR021514">
    <property type="entry name" value="DUF3176"/>
</dbReference>
<accession>A0A9W7SRS3</accession>
<dbReference type="PANTHER" id="PTHR35394">
    <property type="entry name" value="DUF3176 DOMAIN-CONTAINING PROTEIN"/>
    <property type="match status" value="1"/>
</dbReference>
<dbReference type="PANTHER" id="PTHR35394:SF5">
    <property type="entry name" value="DUF3176 DOMAIN-CONTAINING PROTEIN"/>
    <property type="match status" value="1"/>
</dbReference>
<dbReference type="Pfam" id="PF11374">
    <property type="entry name" value="DUF3176"/>
    <property type="match status" value="1"/>
</dbReference>
<feature type="transmembrane region" description="Helical" evidence="2">
    <location>
        <begin position="504"/>
        <end position="528"/>
    </location>
</feature>
<proteinExistence type="predicted"/>
<protein>
    <submittedName>
        <fullName evidence="3">Acid phosphatase protein</fullName>
    </submittedName>
</protein>
<evidence type="ECO:0000313" key="3">
    <source>
        <dbReference type="EMBL" id="KAH9827418.1"/>
    </source>
</evidence>
<evidence type="ECO:0000313" key="4">
    <source>
        <dbReference type="Proteomes" id="UP001138500"/>
    </source>
</evidence>
<comment type="caution">
    <text evidence="3">The sequence shown here is derived from an EMBL/GenBank/DDBJ whole genome shotgun (WGS) entry which is preliminary data.</text>
</comment>
<dbReference type="OrthoDB" id="5242705at2759"/>
<keyword evidence="2" id="KW-0812">Transmembrane</keyword>
<dbReference type="Proteomes" id="UP001138500">
    <property type="component" value="Unassembled WGS sequence"/>
</dbReference>
<gene>
    <name evidence="3" type="ORF">Tdes44962_MAKER02864</name>
</gene>
<reference evidence="3 4" key="1">
    <citation type="journal article" date="2018" name="IMA Fungus">
        <title>IMA Genome-F 10: Nine draft genome sequences of Claviceps purpurea s.lat., including C. arundinis, C. humidiphila, and C. cf. spartinae, pseudomolecules for the pitch canker pathogen Fusarium circinatum, draft genome of Davidsoniella eucalypti, Grosmannia galeiformis, Quambalaria eucalypti, and Teratosphaeria destructans.</title>
        <authorList>
            <person name="Wingfield B.D."/>
            <person name="Liu M."/>
            <person name="Nguyen H.D."/>
            <person name="Lane F.A."/>
            <person name="Morgan S.W."/>
            <person name="De Vos L."/>
            <person name="Wilken P.M."/>
            <person name="Duong T.A."/>
            <person name="Aylward J."/>
            <person name="Coetzee M.P."/>
            <person name="Dadej K."/>
            <person name="De Beer Z.W."/>
            <person name="Findlay W."/>
            <person name="Havenga M."/>
            <person name="Kolarik M."/>
            <person name="Menzies J.G."/>
            <person name="Naidoo K."/>
            <person name="Pochopski O."/>
            <person name="Shoukouhi P."/>
            <person name="Santana Q.C."/>
            <person name="Seifert K.A."/>
            <person name="Soal N."/>
            <person name="Steenkamp E.T."/>
            <person name="Tatham C.T."/>
            <person name="van der Nest M.A."/>
            <person name="Wingfield M.J."/>
        </authorList>
    </citation>
    <scope>NUCLEOTIDE SEQUENCE [LARGE SCALE GENOMIC DNA]</scope>
    <source>
        <strain evidence="3">CMW44962</strain>
    </source>
</reference>
<keyword evidence="2" id="KW-0472">Membrane</keyword>
<keyword evidence="4" id="KW-1185">Reference proteome</keyword>
<keyword evidence="2" id="KW-1133">Transmembrane helix</keyword>